<sequence>MIRRPERRRAAMGSQAATDSGAVSRVPTWR</sequence>
<evidence type="ECO:0000256" key="1">
    <source>
        <dbReference type="SAM" id="MobiDB-lite"/>
    </source>
</evidence>
<dbReference type="AlphaFoldDB" id="A0A0A9BMT4"/>
<protein>
    <submittedName>
        <fullName evidence="2">Uncharacterized protein</fullName>
    </submittedName>
</protein>
<accession>A0A0A9BMT4</accession>
<organism evidence="2">
    <name type="scientific">Arundo donax</name>
    <name type="common">Giant reed</name>
    <name type="synonym">Donax arundinaceus</name>
    <dbReference type="NCBI Taxonomy" id="35708"/>
    <lineage>
        <taxon>Eukaryota</taxon>
        <taxon>Viridiplantae</taxon>
        <taxon>Streptophyta</taxon>
        <taxon>Embryophyta</taxon>
        <taxon>Tracheophyta</taxon>
        <taxon>Spermatophyta</taxon>
        <taxon>Magnoliopsida</taxon>
        <taxon>Liliopsida</taxon>
        <taxon>Poales</taxon>
        <taxon>Poaceae</taxon>
        <taxon>PACMAD clade</taxon>
        <taxon>Arundinoideae</taxon>
        <taxon>Arundineae</taxon>
        <taxon>Arundo</taxon>
    </lineage>
</organism>
<feature type="region of interest" description="Disordered" evidence="1">
    <location>
        <begin position="1"/>
        <end position="30"/>
    </location>
</feature>
<reference evidence="2" key="2">
    <citation type="journal article" date="2015" name="Data Brief">
        <title>Shoot transcriptome of the giant reed, Arundo donax.</title>
        <authorList>
            <person name="Barrero R.A."/>
            <person name="Guerrero F.D."/>
            <person name="Moolhuijzen P."/>
            <person name="Goolsby J.A."/>
            <person name="Tidwell J."/>
            <person name="Bellgard S.E."/>
            <person name="Bellgard M.I."/>
        </authorList>
    </citation>
    <scope>NUCLEOTIDE SEQUENCE</scope>
    <source>
        <tissue evidence="2">Shoot tissue taken approximately 20 cm above the soil surface</tissue>
    </source>
</reference>
<evidence type="ECO:0000313" key="2">
    <source>
        <dbReference type="EMBL" id="JAD64651.1"/>
    </source>
</evidence>
<dbReference type="EMBL" id="GBRH01233244">
    <property type="protein sequence ID" value="JAD64651.1"/>
    <property type="molecule type" value="Transcribed_RNA"/>
</dbReference>
<proteinExistence type="predicted"/>
<name>A0A0A9BMT4_ARUDO</name>
<reference evidence="2" key="1">
    <citation type="submission" date="2014-09" db="EMBL/GenBank/DDBJ databases">
        <authorList>
            <person name="Magalhaes I.L.F."/>
            <person name="Oliveira U."/>
            <person name="Santos F.R."/>
            <person name="Vidigal T.H.D.A."/>
            <person name="Brescovit A.D."/>
            <person name="Santos A.J."/>
        </authorList>
    </citation>
    <scope>NUCLEOTIDE SEQUENCE</scope>
    <source>
        <tissue evidence="2">Shoot tissue taken approximately 20 cm above the soil surface</tissue>
    </source>
</reference>